<keyword evidence="1" id="KW-0732">Signal</keyword>
<keyword evidence="3" id="KW-1185">Reference proteome</keyword>
<feature type="chain" id="PRO_5029849827" description="Secreted protein" evidence="1">
    <location>
        <begin position="21"/>
        <end position="91"/>
    </location>
</feature>
<dbReference type="Proteomes" id="UP000593572">
    <property type="component" value="Unassembled WGS sequence"/>
</dbReference>
<evidence type="ECO:0008006" key="4">
    <source>
        <dbReference type="Google" id="ProtNLM"/>
    </source>
</evidence>
<reference evidence="2 3" key="1">
    <citation type="journal article" date="2019" name="Genome Biol. Evol.">
        <title>Insights into the evolution of the New World diploid cottons (Gossypium, subgenus Houzingenia) based on genome sequencing.</title>
        <authorList>
            <person name="Grover C.E."/>
            <person name="Arick M.A. 2nd"/>
            <person name="Thrash A."/>
            <person name="Conover J.L."/>
            <person name="Sanders W.S."/>
            <person name="Peterson D.G."/>
            <person name="Frelichowski J.E."/>
            <person name="Scheffler J.A."/>
            <person name="Scheffler B.E."/>
            <person name="Wendel J.F."/>
        </authorList>
    </citation>
    <scope>NUCLEOTIDE SEQUENCE [LARGE SCALE GENOMIC DNA]</scope>
    <source>
        <strain evidence="2">157</strain>
        <tissue evidence="2">Leaf</tissue>
    </source>
</reference>
<evidence type="ECO:0000313" key="2">
    <source>
        <dbReference type="EMBL" id="MBA0553612.1"/>
    </source>
</evidence>
<sequence>MLVNYAFGMVSLVLFPFLSSDTSDVGNENGNAIESSQRDGNGTENGIVERDFVCDIVAHLPVFLSYHLHHCNVLVGEACKFSFTCGGRLRP</sequence>
<gene>
    <name evidence="2" type="ORF">Golob_012782</name>
</gene>
<comment type="caution">
    <text evidence="2">The sequence shown here is derived from an EMBL/GenBank/DDBJ whole genome shotgun (WGS) entry which is preliminary data.</text>
</comment>
<protein>
    <recommendedName>
        <fullName evidence="4">Secreted protein</fullName>
    </recommendedName>
</protein>
<feature type="signal peptide" evidence="1">
    <location>
        <begin position="1"/>
        <end position="20"/>
    </location>
</feature>
<evidence type="ECO:0000256" key="1">
    <source>
        <dbReference type="SAM" id="SignalP"/>
    </source>
</evidence>
<dbReference type="AlphaFoldDB" id="A0A7J8LMR5"/>
<accession>A0A7J8LMR5</accession>
<dbReference type="EMBL" id="JABEZX010000004">
    <property type="protein sequence ID" value="MBA0553612.1"/>
    <property type="molecule type" value="Genomic_DNA"/>
</dbReference>
<organism evidence="2 3">
    <name type="scientific">Gossypium lobatum</name>
    <dbReference type="NCBI Taxonomy" id="34289"/>
    <lineage>
        <taxon>Eukaryota</taxon>
        <taxon>Viridiplantae</taxon>
        <taxon>Streptophyta</taxon>
        <taxon>Embryophyta</taxon>
        <taxon>Tracheophyta</taxon>
        <taxon>Spermatophyta</taxon>
        <taxon>Magnoliopsida</taxon>
        <taxon>eudicotyledons</taxon>
        <taxon>Gunneridae</taxon>
        <taxon>Pentapetalae</taxon>
        <taxon>rosids</taxon>
        <taxon>malvids</taxon>
        <taxon>Malvales</taxon>
        <taxon>Malvaceae</taxon>
        <taxon>Malvoideae</taxon>
        <taxon>Gossypium</taxon>
    </lineage>
</organism>
<evidence type="ECO:0000313" key="3">
    <source>
        <dbReference type="Proteomes" id="UP000593572"/>
    </source>
</evidence>
<proteinExistence type="predicted"/>
<name>A0A7J8LMR5_9ROSI</name>